<proteinExistence type="predicted"/>
<evidence type="ECO:0000313" key="1">
    <source>
        <dbReference type="EMBL" id="EKC74044.1"/>
    </source>
</evidence>
<dbReference type="EMBL" id="AJWY01003867">
    <property type="protein sequence ID" value="EKC74044.1"/>
    <property type="molecule type" value="Genomic_DNA"/>
</dbReference>
<comment type="caution">
    <text evidence="1">The sequence shown here is derived from an EMBL/GenBank/DDBJ whole genome shotgun (WGS) entry which is preliminary data.</text>
</comment>
<sequence length="36" mass="3994">MANYLDNDIKFVAGVGEARARLLEKELGIRTLGDML</sequence>
<accession>K1U2B5</accession>
<organism evidence="1">
    <name type="scientific">human gut metagenome</name>
    <dbReference type="NCBI Taxonomy" id="408170"/>
    <lineage>
        <taxon>unclassified sequences</taxon>
        <taxon>metagenomes</taxon>
        <taxon>organismal metagenomes</taxon>
    </lineage>
</organism>
<reference evidence="1" key="1">
    <citation type="journal article" date="2013" name="Environ. Microbiol.">
        <title>Microbiota from the distal guts of lean and obese adolescents exhibit partial functional redundancy besides clear differences in community structure.</title>
        <authorList>
            <person name="Ferrer M."/>
            <person name="Ruiz A."/>
            <person name="Lanza F."/>
            <person name="Haange S.B."/>
            <person name="Oberbach A."/>
            <person name="Till H."/>
            <person name="Bargiela R."/>
            <person name="Campoy C."/>
            <person name="Segura M.T."/>
            <person name="Richter M."/>
            <person name="von Bergen M."/>
            <person name="Seifert J."/>
            <person name="Suarez A."/>
        </authorList>
    </citation>
    <scope>NUCLEOTIDE SEQUENCE</scope>
</reference>
<gene>
    <name evidence="1" type="ORF">LEA_05920</name>
</gene>
<dbReference type="AlphaFoldDB" id="K1U2B5"/>
<feature type="non-terminal residue" evidence="1">
    <location>
        <position position="36"/>
    </location>
</feature>
<protein>
    <submittedName>
        <fullName evidence="1">Uncharacterized protein</fullName>
    </submittedName>
</protein>
<name>K1U2B5_9ZZZZ</name>